<dbReference type="InterPro" id="IPR004839">
    <property type="entry name" value="Aminotransferase_I/II_large"/>
</dbReference>
<dbReference type="InterPro" id="IPR015421">
    <property type="entry name" value="PyrdxlP-dep_Trfase_major"/>
</dbReference>
<dbReference type="Pfam" id="PF00155">
    <property type="entry name" value="Aminotran_1_2"/>
    <property type="match status" value="1"/>
</dbReference>
<sequence length="376" mass="39485">MPGTVIKQCDSTDWLPPFRPGPLTHDPVGAVRLGLGESGTEPRAEVLQAIAREVPLAGRYPDATAGALTEALAALHGVAPENIVVGNGIDELLLFVSLAFLGPGRPGVVSAGTYPGHAAAVDAVRAARITVPLRGYRVDAAGVAGALSPGVAAAVVCNPHNPTGTVLSQQEVSLLVEAAVGSDAVLVVDEAYMEFAEPDRARSALEHVRSGKPVVVLRTFSKIYGLAGLRCGYAVAPRELAEQLRKVKNVVVFNVNRFALAAASASLRHSGFVAEERERVRGLADTFAKGIRSLGWIRAVPSAANFVFCETSYPALSVSTELERHGVLVRPCHDLGFPNGIRVSIGGEPEIQACLKALSRIRTSRSSGMLRANSDI</sequence>
<keyword evidence="6" id="KW-1185">Reference proteome</keyword>
<evidence type="ECO:0000313" key="6">
    <source>
        <dbReference type="Proteomes" id="UP001592528"/>
    </source>
</evidence>
<dbReference type="RefSeq" id="WP_051726346.1">
    <property type="nucleotide sequence ID" value="NZ_JBHEZZ010000026.1"/>
</dbReference>
<dbReference type="PANTHER" id="PTHR43643:SF3">
    <property type="entry name" value="HISTIDINOL-PHOSPHATE AMINOTRANSFERASE"/>
    <property type="match status" value="1"/>
</dbReference>
<keyword evidence="2 5" id="KW-0808">Transferase</keyword>
<keyword evidence="3" id="KW-0663">Pyridoxal phosphate</keyword>
<organism evidence="5 6">
    <name type="scientific">Streptacidiphilus cavernicola</name>
    <dbReference type="NCBI Taxonomy" id="3342716"/>
    <lineage>
        <taxon>Bacteria</taxon>
        <taxon>Bacillati</taxon>
        <taxon>Actinomycetota</taxon>
        <taxon>Actinomycetes</taxon>
        <taxon>Kitasatosporales</taxon>
        <taxon>Streptomycetaceae</taxon>
        <taxon>Streptacidiphilus</taxon>
    </lineage>
</organism>
<evidence type="ECO:0000256" key="3">
    <source>
        <dbReference type="ARBA" id="ARBA00022898"/>
    </source>
</evidence>
<dbReference type="InterPro" id="IPR050106">
    <property type="entry name" value="HistidinolP_aminotransfase"/>
</dbReference>
<dbReference type="EC" id="2.6.1.9" evidence="5"/>
<name>A0ABV6UXH3_9ACTN</name>
<evidence type="ECO:0000313" key="5">
    <source>
        <dbReference type="EMBL" id="MFC1406071.1"/>
    </source>
</evidence>
<comment type="caution">
    <text evidence="5">The sequence shown here is derived from an EMBL/GenBank/DDBJ whole genome shotgun (WGS) entry which is preliminary data.</text>
</comment>
<keyword evidence="1 5" id="KW-0032">Aminotransferase</keyword>
<feature type="domain" description="Aminotransferase class I/classII large" evidence="4">
    <location>
        <begin position="35"/>
        <end position="351"/>
    </location>
</feature>
<reference evidence="5 6" key="1">
    <citation type="submission" date="2024-09" db="EMBL/GenBank/DDBJ databases">
        <authorList>
            <person name="Lee S.D."/>
        </authorList>
    </citation>
    <scope>NUCLEOTIDE SEQUENCE [LARGE SCALE GENOMIC DNA]</scope>
    <source>
        <strain evidence="5 6">N1-5</strain>
    </source>
</reference>
<protein>
    <submittedName>
        <fullName evidence="5">Histidinol-phosphate transaminase</fullName>
        <ecNumber evidence="5">2.6.1.9</ecNumber>
    </submittedName>
</protein>
<dbReference type="SUPFAM" id="SSF53383">
    <property type="entry name" value="PLP-dependent transferases"/>
    <property type="match status" value="1"/>
</dbReference>
<proteinExistence type="predicted"/>
<dbReference type="EMBL" id="JBHEZZ010000026">
    <property type="protein sequence ID" value="MFC1406071.1"/>
    <property type="molecule type" value="Genomic_DNA"/>
</dbReference>
<accession>A0ABV6UXH3</accession>
<dbReference type="CDD" id="cd00609">
    <property type="entry name" value="AAT_like"/>
    <property type="match status" value="1"/>
</dbReference>
<dbReference type="Proteomes" id="UP001592528">
    <property type="component" value="Unassembled WGS sequence"/>
</dbReference>
<dbReference type="Gene3D" id="3.90.1150.10">
    <property type="entry name" value="Aspartate Aminotransferase, domain 1"/>
    <property type="match status" value="1"/>
</dbReference>
<dbReference type="PANTHER" id="PTHR43643">
    <property type="entry name" value="HISTIDINOL-PHOSPHATE AMINOTRANSFERASE 2"/>
    <property type="match status" value="1"/>
</dbReference>
<dbReference type="Gene3D" id="3.40.640.10">
    <property type="entry name" value="Type I PLP-dependent aspartate aminotransferase-like (Major domain)"/>
    <property type="match status" value="1"/>
</dbReference>
<dbReference type="InterPro" id="IPR015424">
    <property type="entry name" value="PyrdxlP-dep_Trfase"/>
</dbReference>
<gene>
    <name evidence="5" type="ORF">ACEZDJ_32735</name>
</gene>
<evidence type="ECO:0000256" key="2">
    <source>
        <dbReference type="ARBA" id="ARBA00022679"/>
    </source>
</evidence>
<dbReference type="InterPro" id="IPR015422">
    <property type="entry name" value="PyrdxlP-dep_Trfase_small"/>
</dbReference>
<dbReference type="GO" id="GO:0004400">
    <property type="term" value="F:histidinol-phosphate transaminase activity"/>
    <property type="evidence" value="ECO:0007669"/>
    <property type="project" value="UniProtKB-EC"/>
</dbReference>
<evidence type="ECO:0000259" key="4">
    <source>
        <dbReference type="Pfam" id="PF00155"/>
    </source>
</evidence>
<evidence type="ECO:0000256" key="1">
    <source>
        <dbReference type="ARBA" id="ARBA00022576"/>
    </source>
</evidence>